<dbReference type="GO" id="GO:0016787">
    <property type="term" value="F:hydrolase activity"/>
    <property type="evidence" value="ECO:0007669"/>
    <property type="project" value="UniProtKB-KW"/>
</dbReference>
<keyword evidence="7" id="KW-0539">Nucleus</keyword>
<name>A0AAE1LBV9_9NEOP</name>
<dbReference type="EMBL" id="JAHWGI010000347">
    <property type="protein sequence ID" value="KAK3913923.1"/>
    <property type="molecule type" value="Genomic_DNA"/>
</dbReference>
<dbReference type="InterPro" id="IPR027806">
    <property type="entry name" value="HARBI1_dom"/>
</dbReference>
<comment type="cofactor">
    <cofactor evidence="1">
        <name>a divalent metal cation</name>
        <dbReference type="ChEBI" id="CHEBI:60240"/>
    </cofactor>
</comment>
<organism evidence="10 11">
    <name type="scientific">Frankliniella fusca</name>
    <dbReference type="NCBI Taxonomy" id="407009"/>
    <lineage>
        <taxon>Eukaryota</taxon>
        <taxon>Metazoa</taxon>
        <taxon>Ecdysozoa</taxon>
        <taxon>Arthropoda</taxon>
        <taxon>Hexapoda</taxon>
        <taxon>Insecta</taxon>
        <taxon>Pterygota</taxon>
        <taxon>Neoptera</taxon>
        <taxon>Paraneoptera</taxon>
        <taxon>Thysanoptera</taxon>
        <taxon>Terebrantia</taxon>
        <taxon>Thripoidea</taxon>
        <taxon>Thripidae</taxon>
        <taxon>Frankliniella</taxon>
    </lineage>
</organism>
<keyword evidence="4" id="KW-0540">Nuclease</keyword>
<dbReference type="PANTHER" id="PTHR22930:SF269">
    <property type="entry name" value="NUCLEASE HARBI1-LIKE PROTEIN"/>
    <property type="match status" value="1"/>
</dbReference>
<comment type="caution">
    <text evidence="10">The sequence shown here is derived from an EMBL/GenBank/DDBJ whole genome shotgun (WGS) entry which is preliminary data.</text>
</comment>
<comment type="similarity">
    <text evidence="3">Belongs to the HARBI1 family.</text>
</comment>
<dbReference type="Proteomes" id="UP001219518">
    <property type="component" value="Unassembled WGS sequence"/>
</dbReference>
<keyword evidence="8" id="KW-0472">Membrane</keyword>
<comment type="subcellular location">
    <subcellularLocation>
        <location evidence="2">Nucleus</location>
    </subcellularLocation>
</comment>
<sequence length="483" mass="56195">MDVFCLVGVIGDGVSFFIFLFYRMEEPAQHKKLLLLNLLRKRRRLGYLSDGLVRTKRLALCYAILHLYKKKNHVRDQVRRQRRWWVRPVFADHDTHGAWVSLIPTMRDTDRDLYYNFMRMTPECFDRLLALIMPFIRKYSWRKPIPPGERLAITLRYLASGDSQTSLSFLFRVSNQAISKIVLETTTVIWSVLKKKVFPKLDRDLWLKTAAEFEVMWNIPHCLGAVDGKQVYIKAFPHSGSRWFGYKKRHCMTFMGVSNAKHQFIIVESGASGKRSDANIFHRSNFASKLIHGQLNIPPSCPVSGLTENLPFFFVGDNAYPKSGNFAVPFKGMSLKDEEMVYNYRLSRARRVVENAFGILCARFRIMFRPIEGSPSLVRSIILCCLALHNMHLQDEESVPPAARKYKPFKYADFYREDGSVVYGRWRNEDPNAEKSLFHQLVKQSSSLPKQQSAKGLDLQEMLVRYFVIKSVPWQWEKANLLL</sequence>
<dbReference type="InterPro" id="IPR045249">
    <property type="entry name" value="HARBI1-like"/>
</dbReference>
<dbReference type="PANTHER" id="PTHR22930">
    <property type="match status" value="1"/>
</dbReference>
<evidence type="ECO:0000256" key="6">
    <source>
        <dbReference type="ARBA" id="ARBA00022801"/>
    </source>
</evidence>
<evidence type="ECO:0000256" key="5">
    <source>
        <dbReference type="ARBA" id="ARBA00022723"/>
    </source>
</evidence>
<accession>A0AAE1LBV9</accession>
<feature type="domain" description="DDE Tnp4" evidence="9">
    <location>
        <begin position="226"/>
        <end position="390"/>
    </location>
</feature>
<dbReference type="GO" id="GO:0005634">
    <property type="term" value="C:nucleus"/>
    <property type="evidence" value="ECO:0007669"/>
    <property type="project" value="UniProtKB-SubCell"/>
</dbReference>
<evidence type="ECO:0000256" key="3">
    <source>
        <dbReference type="ARBA" id="ARBA00006958"/>
    </source>
</evidence>
<keyword evidence="11" id="KW-1185">Reference proteome</keyword>
<keyword evidence="6" id="KW-0378">Hydrolase</keyword>
<dbReference type="GO" id="GO:0004518">
    <property type="term" value="F:nuclease activity"/>
    <property type="evidence" value="ECO:0007669"/>
    <property type="project" value="UniProtKB-KW"/>
</dbReference>
<evidence type="ECO:0000256" key="8">
    <source>
        <dbReference type="SAM" id="Phobius"/>
    </source>
</evidence>
<feature type="transmembrane region" description="Helical" evidence="8">
    <location>
        <begin position="6"/>
        <end position="24"/>
    </location>
</feature>
<evidence type="ECO:0000256" key="4">
    <source>
        <dbReference type="ARBA" id="ARBA00022722"/>
    </source>
</evidence>
<reference evidence="10" key="2">
    <citation type="journal article" date="2023" name="BMC Genomics">
        <title>Pest status, molecular evolution, and epigenetic factors derived from the genome assembly of Frankliniella fusca, a thysanopteran phytovirus vector.</title>
        <authorList>
            <person name="Catto M.A."/>
            <person name="Labadie P.E."/>
            <person name="Jacobson A.L."/>
            <person name="Kennedy G.G."/>
            <person name="Srinivasan R."/>
            <person name="Hunt B.G."/>
        </authorList>
    </citation>
    <scope>NUCLEOTIDE SEQUENCE</scope>
    <source>
        <strain evidence="10">PL_HMW_Pooled</strain>
    </source>
</reference>
<evidence type="ECO:0000256" key="7">
    <source>
        <dbReference type="ARBA" id="ARBA00023242"/>
    </source>
</evidence>
<evidence type="ECO:0000313" key="11">
    <source>
        <dbReference type="Proteomes" id="UP001219518"/>
    </source>
</evidence>
<proteinExistence type="inferred from homology"/>
<dbReference type="GO" id="GO:0046872">
    <property type="term" value="F:metal ion binding"/>
    <property type="evidence" value="ECO:0007669"/>
    <property type="project" value="UniProtKB-KW"/>
</dbReference>
<keyword evidence="8" id="KW-1133">Transmembrane helix</keyword>
<keyword evidence="5" id="KW-0479">Metal-binding</keyword>
<gene>
    <name evidence="10" type="ORF">KUF71_004856</name>
</gene>
<evidence type="ECO:0000313" key="10">
    <source>
        <dbReference type="EMBL" id="KAK3913923.1"/>
    </source>
</evidence>
<protein>
    <submittedName>
        <fullName evidence="10">Protein ALP1-like</fullName>
    </submittedName>
</protein>
<evidence type="ECO:0000256" key="1">
    <source>
        <dbReference type="ARBA" id="ARBA00001968"/>
    </source>
</evidence>
<reference evidence="10" key="1">
    <citation type="submission" date="2021-07" db="EMBL/GenBank/DDBJ databases">
        <authorList>
            <person name="Catto M.A."/>
            <person name="Jacobson A."/>
            <person name="Kennedy G."/>
            <person name="Labadie P."/>
            <person name="Hunt B.G."/>
            <person name="Srinivasan R."/>
        </authorList>
    </citation>
    <scope>NUCLEOTIDE SEQUENCE</scope>
    <source>
        <strain evidence="10">PL_HMW_Pooled</strain>
        <tissue evidence="10">Head</tissue>
    </source>
</reference>
<evidence type="ECO:0000259" key="9">
    <source>
        <dbReference type="Pfam" id="PF13359"/>
    </source>
</evidence>
<evidence type="ECO:0000256" key="2">
    <source>
        <dbReference type="ARBA" id="ARBA00004123"/>
    </source>
</evidence>
<keyword evidence="8" id="KW-0812">Transmembrane</keyword>
<dbReference type="AlphaFoldDB" id="A0AAE1LBV9"/>
<dbReference type="Pfam" id="PF13359">
    <property type="entry name" value="DDE_Tnp_4"/>
    <property type="match status" value="1"/>
</dbReference>